<name>A0ACC2JP13_9PEZI</name>
<evidence type="ECO:0000313" key="2">
    <source>
        <dbReference type="Proteomes" id="UP001153332"/>
    </source>
</evidence>
<reference evidence="1" key="1">
    <citation type="submission" date="2022-12" db="EMBL/GenBank/DDBJ databases">
        <title>Genome Sequence of Lasiodiplodia mahajangana.</title>
        <authorList>
            <person name="Buettner E."/>
        </authorList>
    </citation>
    <scope>NUCLEOTIDE SEQUENCE</scope>
    <source>
        <strain evidence="1">VT137</strain>
    </source>
</reference>
<comment type="caution">
    <text evidence="1">The sequence shown here is derived from an EMBL/GenBank/DDBJ whole genome shotgun (WGS) entry which is preliminary data.</text>
</comment>
<gene>
    <name evidence="1" type="ORF">O1611_g4472</name>
</gene>
<protein>
    <submittedName>
        <fullName evidence="1">Uncharacterized protein</fullName>
    </submittedName>
</protein>
<proteinExistence type="predicted"/>
<sequence>MQHNLSLGALARLQRHNSNIDMAPLISGYVVQCLQDFQTALKFSSPHDTAHQNLLDEFARFRLWTGNIGAHRKGRSSLDWRLRDASHLRDLVVNLLTEMKNALHELLSVLNTTPDTENISIGHKNDTTTPLESNTPEASDDTEILEIVEEIADIVGCLLRLSVSIRNPAPHDHFVSSKFIDTSYFEDHDVRHVKGKLAEINPALAQRLGKAITQRRQYFKYRERHHQNLSAGLDLGPTGSEAGVQSTIASSIPTALKDIKGNMATSRVLEEELSNSGVSQTSYATSGPESGRLKMPPLPKQADDGPFECPFCYMMVSVTNTIQWKKHINADLRPYICLEPDCLTPEQLYTKRHEWLQHLKQKHWRTFRCPYSCKELDFTSPSHLETHIRQSHPELSAQRDLSTMLSLCERSGAWPMESKCPLCQEILQSEREYARHIGRHQTELALFALPKNAEDDDEEDDGRGYLDNSQNSNRAEFPTEDGSDSENSDMSKAESEAERNLEEAEEFALSERDAHDRLEVERKAKGGRARIEAEELTPLEREVRVEREAESISGGQLERVVEEVGLEDPESLTSMPNKIRESFLRHLRRKYPKRKAAKKAAEDAEWKNNVFAAADLEAEIEARKKIEDEYATAETTEAGEDVEWRKNVEEEAKLKAEIKIRKRIEDERYAAAEAAVAAAGADNAKLLD</sequence>
<evidence type="ECO:0000313" key="1">
    <source>
        <dbReference type="EMBL" id="KAJ8129160.1"/>
    </source>
</evidence>
<dbReference type="Proteomes" id="UP001153332">
    <property type="component" value="Unassembled WGS sequence"/>
</dbReference>
<accession>A0ACC2JP13</accession>
<keyword evidence="2" id="KW-1185">Reference proteome</keyword>
<dbReference type="EMBL" id="JAPUUL010000845">
    <property type="protein sequence ID" value="KAJ8129160.1"/>
    <property type="molecule type" value="Genomic_DNA"/>
</dbReference>
<organism evidence="1 2">
    <name type="scientific">Lasiodiplodia mahajangana</name>
    <dbReference type="NCBI Taxonomy" id="1108764"/>
    <lineage>
        <taxon>Eukaryota</taxon>
        <taxon>Fungi</taxon>
        <taxon>Dikarya</taxon>
        <taxon>Ascomycota</taxon>
        <taxon>Pezizomycotina</taxon>
        <taxon>Dothideomycetes</taxon>
        <taxon>Dothideomycetes incertae sedis</taxon>
        <taxon>Botryosphaeriales</taxon>
        <taxon>Botryosphaeriaceae</taxon>
        <taxon>Lasiodiplodia</taxon>
    </lineage>
</organism>